<protein>
    <submittedName>
        <fullName evidence="2">Uncharacterized protein</fullName>
    </submittedName>
</protein>
<feature type="region of interest" description="Disordered" evidence="1">
    <location>
        <begin position="58"/>
        <end position="144"/>
    </location>
</feature>
<evidence type="ECO:0000313" key="3">
    <source>
        <dbReference type="Proteomes" id="UP000785679"/>
    </source>
</evidence>
<evidence type="ECO:0000256" key="1">
    <source>
        <dbReference type="SAM" id="MobiDB-lite"/>
    </source>
</evidence>
<reference evidence="2" key="1">
    <citation type="submission" date="2019-06" db="EMBL/GenBank/DDBJ databases">
        <authorList>
            <person name="Zheng W."/>
        </authorList>
    </citation>
    <scope>NUCLEOTIDE SEQUENCE</scope>
    <source>
        <strain evidence="2">QDHG01</strain>
    </source>
</reference>
<sequence length="144" mass="15963">MRISSTHTPYISKPVCHMAMKNMNRVQMVNHFQGGGASMSSRFSRKYTDLIRRYKLTGQRRTTNLGQGQTATSPNNNAATTPTGAFASLFKRERHSPEAETNSHEILPSFGTDDERGASSGRRNTRYGKSVSPIKNTGINPLED</sequence>
<keyword evidence="3" id="KW-1185">Reference proteome</keyword>
<organism evidence="2 3">
    <name type="scientific">Halteria grandinella</name>
    <dbReference type="NCBI Taxonomy" id="5974"/>
    <lineage>
        <taxon>Eukaryota</taxon>
        <taxon>Sar</taxon>
        <taxon>Alveolata</taxon>
        <taxon>Ciliophora</taxon>
        <taxon>Intramacronucleata</taxon>
        <taxon>Spirotrichea</taxon>
        <taxon>Stichotrichia</taxon>
        <taxon>Sporadotrichida</taxon>
        <taxon>Halteriidae</taxon>
        <taxon>Halteria</taxon>
    </lineage>
</organism>
<accession>A0A8J8NLQ2</accession>
<feature type="compositionally biased region" description="Polar residues" evidence="1">
    <location>
        <begin position="133"/>
        <end position="144"/>
    </location>
</feature>
<proteinExistence type="predicted"/>
<gene>
    <name evidence="2" type="ORF">FGO68_gene1828</name>
</gene>
<comment type="caution">
    <text evidence="2">The sequence shown here is derived from an EMBL/GenBank/DDBJ whole genome shotgun (WGS) entry which is preliminary data.</text>
</comment>
<dbReference type="Proteomes" id="UP000785679">
    <property type="component" value="Unassembled WGS sequence"/>
</dbReference>
<name>A0A8J8NLQ2_HALGN</name>
<dbReference type="AlphaFoldDB" id="A0A8J8NLQ2"/>
<feature type="compositionally biased region" description="Low complexity" evidence="1">
    <location>
        <begin position="70"/>
        <end position="87"/>
    </location>
</feature>
<dbReference type="EMBL" id="RRYP01011754">
    <property type="protein sequence ID" value="TNV77532.1"/>
    <property type="molecule type" value="Genomic_DNA"/>
</dbReference>
<evidence type="ECO:0000313" key="2">
    <source>
        <dbReference type="EMBL" id="TNV77532.1"/>
    </source>
</evidence>
<feature type="compositionally biased region" description="Polar residues" evidence="1">
    <location>
        <begin position="59"/>
        <end position="69"/>
    </location>
</feature>